<dbReference type="AlphaFoldDB" id="A0A3A6WE28"/>
<reference evidence="1 2" key="1">
    <citation type="submission" date="2018-09" db="EMBL/GenBank/DDBJ databases">
        <title>Genome sequence of Veillonella atypica isolated from periodontal Korean patients.</title>
        <authorList>
            <person name="Lee J.-H."/>
            <person name="Moon J.-H."/>
            <person name="Shin S.-Y."/>
        </authorList>
    </citation>
    <scope>NUCLEOTIDE SEQUENCE [LARGE SCALE GENOMIC DNA]</scope>
    <source>
        <strain evidence="1 2">KHUD_V1</strain>
    </source>
</reference>
<evidence type="ECO:0000313" key="1">
    <source>
        <dbReference type="EMBL" id="RJY50802.1"/>
    </source>
</evidence>
<gene>
    <name evidence="1" type="ORF">D2965_03585</name>
</gene>
<dbReference type="InterPro" id="IPR025506">
    <property type="entry name" value="Abi_alpha"/>
</dbReference>
<dbReference type="Gene3D" id="3.30.110.190">
    <property type="match status" value="1"/>
</dbReference>
<comment type="caution">
    <text evidence="1">The sequence shown here is derived from an EMBL/GenBank/DDBJ whole genome shotgun (WGS) entry which is preliminary data.</text>
</comment>
<name>A0A3A6WE28_9FIRM</name>
<dbReference type="Pfam" id="PF14337">
    <property type="entry name" value="Abi_alpha"/>
    <property type="match status" value="1"/>
</dbReference>
<sequence length="263" mass="29990">MYIKRKVNIVDLNINLNLPEPVNKSLNPIATAAGETFSNIWSACFSTINLWAKKRIIKHEQDFLEFKQSVETHYTNIPDEYKSEPNLSIIGPALEASKFYIQEKSIREMFAKLITADMDTRKKNNLHHSFVEIIKQLSPHDALLLSKLPKVGPIGEIRLYNKDESTYSLRTKEDLIIIPDIPELINIDTSIAINNLNRLGLAQINHIMSLVNKSCYAPYEDLPEFKDGLLLVKTHPELFTKVEVNKGMYSITPFGDAFKSICI</sequence>
<dbReference type="Proteomes" id="UP000277803">
    <property type="component" value="Unassembled WGS sequence"/>
</dbReference>
<accession>A0A3A6WE28</accession>
<proteinExistence type="predicted"/>
<dbReference type="EMBL" id="QXZZ01000020">
    <property type="protein sequence ID" value="RJY50802.1"/>
    <property type="molecule type" value="Genomic_DNA"/>
</dbReference>
<protein>
    <submittedName>
        <fullName evidence="1">DUF4393 domain-containing protein</fullName>
    </submittedName>
</protein>
<evidence type="ECO:0000313" key="2">
    <source>
        <dbReference type="Proteomes" id="UP000277803"/>
    </source>
</evidence>
<organism evidence="1 2">
    <name type="scientific">Veillonella atypica</name>
    <dbReference type="NCBI Taxonomy" id="39777"/>
    <lineage>
        <taxon>Bacteria</taxon>
        <taxon>Bacillati</taxon>
        <taxon>Bacillota</taxon>
        <taxon>Negativicutes</taxon>
        <taxon>Veillonellales</taxon>
        <taxon>Veillonellaceae</taxon>
        <taxon>Veillonella</taxon>
    </lineage>
</organism>